<dbReference type="AlphaFoldDB" id="A0A2G9QH80"/>
<keyword evidence="1" id="KW-1133">Transmembrane helix</keyword>
<keyword evidence="1" id="KW-0812">Transmembrane</keyword>
<sequence>MTFPSNVSYCYLLLPSNICVLTIPIFYSHRGEKTQDI</sequence>
<protein>
    <submittedName>
        <fullName evidence="2">Uncharacterized protein</fullName>
    </submittedName>
</protein>
<gene>
    <name evidence="2" type="ORF">AB205_0125480</name>
</gene>
<keyword evidence="3" id="KW-1185">Reference proteome</keyword>
<dbReference type="Proteomes" id="UP000228934">
    <property type="component" value="Unassembled WGS sequence"/>
</dbReference>
<name>A0A2G9QH80_AQUCT</name>
<proteinExistence type="predicted"/>
<accession>A0A2G9QH80</accession>
<dbReference type="EMBL" id="KV988137">
    <property type="protein sequence ID" value="PIO14940.1"/>
    <property type="molecule type" value="Genomic_DNA"/>
</dbReference>
<keyword evidence="1" id="KW-0472">Membrane</keyword>
<evidence type="ECO:0000256" key="1">
    <source>
        <dbReference type="SAM" id="Phobius"/>
    </source>
</evidence>
<reference evidence="3" key="1">
    <citation type="journal article" date="2017" name="Nat. Commun.">
        <title>The North American bullfrog draft genome provides insight into hormonal regulation of long noncoding RNA.</title>
        <authorList>
            <person name="Hammond S.A."/>
            <person name="Warren R.L."/>
            <person name="Vandervalk B.P."/>
            <person name="Kucuk E."/>
            <person name="Khan H."/>
            <person name="Gibb E.A."/>
            <person name="Pandoh P."/>
            <person name="Kirk H."/>
            <person name="Zhao Y."/>
            <person name="Jones M."/>
            <person name="Mungall A.J."/>
            <person name="Coope R."/>
            <person name="Pleasance S."/>
            <person name="Moore R.A."/>
            <person name="Holt R.A."/>
            <person name="Round J.M."/>
            <person name="Ohora S."/>
            <person name="Walle B.V."/>
            <person name="Veldhoen N."/>
            <person name="Helbing C.C."/>
            <person name="Birol I."/>
        </authorList>
    </citation>
    <scope>NUCLEOTIDE SEQUENCE [LARGE SCALE GENOMIC DNA]</scope>
</reference>
<evidence type="ECO:0000313" key="2">
    <source>
        <dbReference type="EMBL" id="PIO14940.1"/>
    </source>
</evidence>
<feature type="transmembrane region" description="Helical" evidence="1">
    <location>
        <begin position="6"/>
        <end position="27"/>
    </location>
</feature>
<organism evidence="2 3">
    <name type="scientific">Aquarana catesbeiana</name>
    <name type="common">American bullfrog</name>
    <name type="synonym">Rana catesbeiana</name>
    <dbReference type="NCBI Taxonomy" id="8400"/>
    <lineage>
        <taxon>Eukaryota</taxon>
        <taxon>Metazoa</taxon>
        <taxon>Chordata</taxon>
        <taxon>Craniata</taxon>
        <taxon>Vertebrata</taxon>
        <taxon>Euteleostomi</taxon>
        <taxon>Amphibia</taxon>
        <taxon>Batrachia</taxon>
        <taxon>Anura</taxon>
        <taxon>Neobatrachia</taxon>
        <taxon>Ranoidea</taxon>
        <taxon>Ranidae</taxon>
        <taxon>Aquarana</taxon>
    </lineage>
</organism>
<evidence type="ECO:0000313" key="3">
    <source>
        <dbReference type="Proteomes" id="UP000228934"/>
    </source>
</evidence>